<evidence type="ECO:0008006" key="4">
    <source>
        <dbReference type="Google" id="ProtNLM"/>
    </source>
</evidence>
<sequence length="1878" mass="208555">MIQKIRTSKTSKVIACYLAMMIVLQVAAPIQAYALTGGPAQPEFSSFTPIGTSDMVDLSSGDFNYNIPIMDVGGYPLNLAYGSGASMDQEASWVGLGWDLNVGQISRQVRGLPDDFDGDEMIYENNMKPNVTVGANFGAYATILAIKEEKGSATGETGGGEEGGSNSIPSPKVNVNLGFGVTFNNYDGFGFTLTGGVGGSIGLGGDTANALNTGMNVGITSSASDGVSASPNVSFMSKSMDRFKEDINLQGSVGTTLNSRKGLENLTFSVSQSKNFFDENNKWKETKSSGTGGVLSFINASFTPTKRVAMTSSNYNFNMNIGTEIWGFEGGVKFSGYRIAQGYSDSEKYKKEKAYGFENSYNASKSDVLDFNRENERTVSSSTTSLPVTNNTYDLYSIQGQGISGMFRPYKGQVGYVYDNQVTDGSGGGSLGVEFGIGGGSHWGINTNIITTDSHTKAWEEGNSTLARFDEKTTGNKPDYEKVYFKNIGGFHVDQEFDNLIMTKLGGYDPVRIGVAGKKFSRNTESQYVKKAGNSTVVPITSAIKRDGRVNRNQAIQKLTNEEAEKFGLATEFSKHVKYNQKYKHHTGEIQVTKEGGDRYVYGRAAYNVVKKEVTFDVSGNQGDCQTGLVPYTPGRHNTPDNKASGDQYFNRITTPPFAHSYLLTAVLSSDYSDLTNDGPTDDDLGAYTKFIYDDSKTINTNYKWRMPYKKNHASYNEGLRSDGFDNKGSYLYGEKELLYIKKIETKTHVAIFNISLRKDGYGVDGENGGGSVSTSSRMYKLDKISLYSKPEYEALQENATPIKVAHFVYDYSLCPGIENNFGANPSGTNELDNQGGKLTLKKVYFTYRNSNMGMYTPYSFDYGYNPSYDIKAYDVWGNYKPNDENSGCGINDKLTNPEYPYVEQDKTSADLYTSAWNLKTITMPSGGKMDVQYESDEYKYVQDKEAMQMFKVLGAGTTSNPSLAQITNPVLYTSSSNSTNYLYVELNSDYGSDFNQKLIDKLKDTKIFFRFLLNMAKPGTGHDERYDYVEGYLDIDTSKSITQVPLSPPVLAIPIKMANKGDGFNPNEKINPISIAGINFGRKYLNKYVYRDITGQGTDDLEEVVMNIIGSVSEIAKIAKSPNKQLIDRHIASKFVSGKSWIRLMQPDDRKYGGGCRVKEVTIHDQWDVMTNNTENEYYKQHYGQEYTYNLEDGSSSGVATYEPLGNKENPFVQPFFDRERSELPLGPKESNYVEMPFGECFFPSPTITYSRVEVKNIQRSDVDDNNADIQVKRHATGKVVTEFFTSKDYPTIVDYTDMLSHYDKSSNLSNILNLYVRNHMTLSQGFVVHTNDMNGKMKAQRVYAEGQTSAISGVDYIYEEDPNLGNTNYNSNQGRLNNVITTVDSQGNISQNLVGVDYDVINDFRENKSVTTNGGININTAFLPFTILTVVVPTPLPSLSVHENYLRTSVTTKVIHTSGILRKQVAYDAGSTVYTNNLAWDAETGAVLLTETINSFNDKYYSFNFPAYWAYDGMGQAAKNLGLTWNLTRVYGATGKYKLATSGTAYKASDYLSNGDEIWVIPEDSDEFKAYIVNIDGYNATLITEQGVLVNSDMLDTGSFKVVRSGFRNMQTASMASVTSVVNPLYTGTTLKTNINQSGPLYSSAASSAYKIVSAAAIEYSDTWAAQCECMLPTMKFDGDELVFDYTDSYENDPYNPYKYNVKGNWRPKVSYAYLTGRNTSTNSNDLRNTGYFNRFDPFYTYGYFSPANKWTWYINTANKSKWTYASEVSQYSPFGFEVENKDALNRYSSALYGYNFRFPTAVAANSRYNELGYDGFEDYDFQDESCTERSHFSFKNTIRPQKVTVSSGQAHSGRKSLKVSPNNSAVIEKRIVPCP</sequence>
<reference evidence="2 3" key="1">
    <citation type="submission" date="2013-09" db="EMBL/GenBank/DDBJ databases">
        <authorList>
            <person name="Zeng Z."/>
            <person name="Chen C."/>
        </authorList>
    </citation>
    <scope>NUCLEOTIDE SEQUENCE [LARGE SCALE GENOMIC DNA]</scope>
    <source>
        <strain evidence="2 3">F44-8</strain>
    </source>
</reference>
<evidence type="ECO:0000256" key="1">
    <source>
        <dbReference type="SAM" id="SignalP"/>
    </source>
</evidence>
<dbReference type="RefSeq" id="WP_035136117.1">
    <property type="nucleotide sequence ID" value="NZ_JRLV01000027.1"/>
</dbReference>
<feature type="chain" id="PRO_5001991182" description="PA14 domain-containing protein" evidence="1">
    <location>
        <begin position="35"/>
        <end position="1878"/>
    </location>
</feature>
<accession>A0A0A2LHX7</accession>
<dbReference type="Proteomes" id="UP000030129">
    <property type="component" value="Unassembled WGS sequence"/>
</dbReference>
<feature type="signal peptide" evidence="1">
    <location>
        <begin position="1"/>
        <end position="34"/>
    </location>
</feature>
<keyword evidence="1" id="KW-0732">Signal</keyword>
<dbReference type="EMBL" id="JRLV01000027">
    <property type="protein sequence ID" value="KGO78773.1"/>
    <property type="molecule type" value="Genomic_DNA"/>
</dbReference>
<proteinExistence type="predicted"/>
<protein>
    <recommendedName>
        <fullName evidence="4">PA14 domain-containing protein</fullName>
    </recommendedName>
</protein>
<dbReference type="eggNOG" id="COG3188">
    <property type="taxonomic scope" value="Bacteria"/>
</dbReference>
<dbReference type="STRING" id="1406840.Q763_16735"/>
<evidence type="ECO:0000313" key="2">
    <source>
        <dbReference type="EMBL" id="KGO78773.1"/>
    </source>
</evidence>
<keyword evidence="3" id="KW-1185">Reference proteome</keyword>
<name>A0A0A2LHX7_9FLAO</name>
<evidence type="ECO:0000313" key="3">
    <source>
        <dbReference type="Proteomes" id="UP000030129"/>
    </source>
</evidence>
<comment type="caution">
    <text evidence="2">The sequence shown here is derived from an EMBL/GenBank/DDBJ whole genome shotgun (WGS) entry which is preliminary data.</text>
</comment>
<gene>
    <name evidence="2" type="ORF">Q763_16735</name>
</gene>
<organism evidence="2 3">
    <name type="scientific">Flavobacterium beibuense F44-8</name>
    <dbReference type="NCBI Taxonomy" id="1406840"/>
    <lineage>
        <taxon>Bacteria</taxon>
        <taxon>Pseudomonadati</taxon>
        <taxon>Bacteroidota</taxon>
        <taxon>Flavobacteriia</taxon>
        <taxon>Flavobacteriales</taxon>
        <taxon>Flavobacteriaceae</taxon>
        <taxon>Flavobacterium</taxon>
    </lineage>
</organism>